<dbReference type="EMBL" id="JAAAUY010000349">
    <property type="protein sequence ID" value="KAF9331095.1"/>
    <property type="molecule type" value="Genomic_DNA"/>
</dbReference>
<organism evidence="1 2">
    <name type="scientific">Podila minutissima</name>
    <dbReference type="NCBI Taxonomy" id="64525"/>
    <lineage>
        <taxon>Eukaryota</taxon>
        <taxon>Fungi</taxon>
        <taxon>Fungi incertae sedis</taxon>
        <taxon>Mucoromycota</taxon>
        <taxon>Mortierellomycotina</taxon>
        <taxon>Mortierellomycetes</taxon>
        <taxon>Mortierellales</taxon>
        <taxon>Mortierellaceae</taxon>
        <taxon>Podila</taxon>
    </lineage>
</organism>
<accession>A0A9P5SJB5</accession>
<name>A0A9P5SJB5_9FUNG</name>
<evidence type="ECO:0000313" key="1">
    <source>
        <dbReference type="EMBL" id="KAF9331095.1"/>
    </source>
</evidence>
<sequence length="69" mass="7511">MQPQTQPDEATFDKGQISSNDPFGATALSSLALVLDGHLKLLDDDNMGMIHNMGEYEDLLSYISSPTPQ</sequence>
<dbReference type="AlphaFoldDB" id="A0A9P5SJB5"/>
<dbReference type="Proteomes" id="UP000696485">
    <property type="component" value="Unassembled WGS sequence"/>
</dbReference>
<reference evidence="1" key="1">
    <citation type="journal article" date="2020" name="Fungal Divers.">
        <title>Resolving the Mortierellaceae phylogeny through synthesis of multi-gene phylogenetics and phylogenomics.</title>
        <authorList>
            <person name="Vandepol N."/>
            <person name="Liber J."/>
            <person name="Desiro A."/>
            <person name="Na H."/>
            <person name="Kennedy M."/>
            <person name="Barry K."/>
            <person name="Grigoriev I.V."/>
            <person name="Miller A.N."/>
            <person name="O'Donnell K."/>
            <person name="Stajich J.E."/>
            <person name="Bonito G."/>
        </authorList>
    </citation>
    <scope>NUCLEOTIDE SEQUENCE</scope>
    <source>
        <strain evidence="1">NVP1</strain>
    </source>
</reference>
<proteinExistence type="predicted"/>
<keyword evidence="2" id="KW-1185">Reference proteome</keyword>
<comment type="caution">
    <text evidence="1">The sequence shown here is derived from an EMBL/GenBank/DDBJ whole genome shotgun (WGS) entry which is preliminary data.</text>
</comment>
<protein>
    <submittedName>
        <fullName evidence="1">Uncharacterized protein</fullName>
    </submittedName>
</protein>
<evidence type="ECO:0000313" key="2">
    <source>
        <dbReference type="Proteomes" id="UP000696485"/>
    </source>
</evidence>
<gene>
    <name evidence="1" type="ORF">BG006_006011</name>
</gene>